<comment type="caution">
    <text evidence="3">The sequence shown here is derived from an EMBL/GenBank/DDBJ whole genome shotgun (WGS) entry which is preliminary data.</text>
</comment>
<feature type="chain" id="PRO_5030593980" evidence="2">
    <location>
        <begin position="24"/>
        <end position="105"/>
    </location>
</feature>
<organism evidence="3 4">
    <name type="scientific">Sphingobium fontiphilum</name>
    <dbReference type="NCBI Taxonomy" id="944425"/>
    <lineage>
        <taxon>Bacteria</taxon>
        <taxon>Pseudomonadati</taxon>
        <taxon>Pseudomonadota</taxon>
        <taxon>Alphaproteobacteria</taxon>
        <taxon>Sphingomonadales</taxon>
        <taxon>Sphingomonadaceae</taxon>
        <taxon>Sphingobium</taxon>
    </lineage>
</organism>
<feature type="compositionally biased region" description="Polar residues" evidence="1">
    <location>
        <begin position="84"/>
        <end position="99"/>
    </location>
</feature>
<dbReference type="Proteomes" id="UP000552757">
    <property type="component" value="Unassembled WGS sequence"/>
</dbReference>
<dbReference type="PROSITE" id="PS51257">
    <property type="entry name" value="PROKAR_LIPOPROTEIN"/>
    <property type="match status" value="1"/>
</dbReference>
<feature type="region of interest" description="Disordered" evidence="1">
    <location>
        <begin position="27"/>
        <end position="105"/>
    </location>
</feature>
<proteinExistence type="predicted"/>
<dbReference type="EMBL" id="JACIEB010000007">
    <property type="protein sequence ID" value="MBB3983257.1"/>
    <property type="molecule type" value="Genomic_DNA"/>
</dbReference>
<dbReference type="AlphaFoldDB" id="A0A7W6DI90"/>
<name>A0A7W6DI90_9SPHN</name>
<sequence>MIRHAKTFLPVAGGSLLVALALAGCDRKSDQTVPAAENSVAAAAPTDTMNDGATDSAHEMNSQEEMDRHHRQAMDHDAMRAGGMNQSAPATDAAPTNSAMPMKDM</sequence>
<keyword evidence="4" id="KW-1185">Reference proteome</keyword>
<protein>
    <submittedName>
        <fullName evidence="3">Uncharacterized protein involved in copper resistance</fullName>
    </submittedName>
</protein>
<keyword evidence="2" id="KW-0732">Signal</keyword>
<reference evidence="3 4" key="1">
    <citation type="submission" date="2020-08" db="EMBL/GenBank/DDBJ databases">
        <title>Genomic Encyclopedia of Type Strains, Phase IV (KMG-IV): sequencing the most valuable type-strain genomes for metagenomic binning, comparative biology and taxonomic classification.</title>
        <authorList>
            <person name="Goeker M."/>
        </authorList>
    </citation>
    <scope>NUCLEOTIDE SEQUENCE [LARGE SCALE GENOMIC DNA]</scope>
    <source>
        <strain evidence="3 4">DSM 29348</strain>
    </source>
</reference>
<evidence type="ECO:0000256" key="2">
    <source>
        <dbReference type="SAM" id="SignalP"/>
    </source>
</evidence>
<evidence type="ECO:0000313" key="3">
    <source>
        <dbReference type="EMBL" id="MBB3983257.1"/>
    </source>
</evidence>
<evidence type="ECO:0000256" key="1">
    <source>
        <dbReference type="SAM" id="MobiDB-lite"/>
    </source>
</evidence>
<feature type="compositionally biased region" description="Low complexity" evidence="1">
    <location>
        <begin position="35"/>
        <end position="44"/>
    </location>
</feature>
<gene>
    <name evidence="3" type="ORF">GGR44_002944</name>
</gene>
<dbReference type="RefSeq" id="WP_021243990.1">
    <property type="nucleotide sequence ID" value="NZ_JACIEB010000007.1"/>
</dbReference>
<evidence type="ECO:0000313" key="4">
    <source>
        <dbReference type="Proteomes" id="UP000552757"/>
    </source>
</evidence>
<feature type="compositionally biased region" description="Basic and acidic residues" evidence="1">
    <location>
        <begin position="65"/>
        <end position="79"/>
    </location>
</feature>
<accession>A0A7W6DI90</accession>
<feature type="signal peptide" evidence="2">
    <location>
        <begin position="1"/>
        <end position="23"/>
    </location>
</feature>